<comment type="similarity">
    <text evidence="1">Belongs to the RRF family.</text>
</comment>
<evidence type="ECO:0000256" key="1">
    <source>
        <dbReference type="ARBA" id="ARBA00005912"/>
    </source>
</evidence>
<dbReference type="GO" id="GO:0043023">
    <property type="term" value="F:ribosomal large subunit binding"/>
    <property type="evidence" value="ECO:0007669"/>
    <property type="project" value="TreeGrafter"/>
</dbReference>
<evidence type="ECO:0000313" key="5">
    <source>
        <dbReference type="Proteomes" id="UP000177053"/>
    </source>
</evidence>
<sequence length="184" mass="20879">MNEDSIRLKMQEVLDLVTSDIASVRSNRASGALVEDLQVSVYGGQQRLKINELATITTSDPQTIIIDPWDKSIIGEIKKGIEAANIGLTPSISGEIIRISIPPMTSEDRQKYIKLLSTKIENGKVMIRQIRGDVMRDIKKMFEEKSLSEDEKFNQEKRLQEITDDFIEKTSEIGKKKEEELLQI</sequence>
<keyword evidence="2" id="KW-0648">Protein biosynthesis</keyword>
<dbReference type="PANTHER" id="PTHR20982:SF3">
    <property type="entry name" value="MITOCHONDRIAL RIBOSOME RECYCLING FACTOR PSEUDO 1"/>
    <property type="match status" value="1"/>
</dbReference>
<dbReference type="PANTHER" id="PTHR20982">
    <property type="entry name" value="RIBOSOME RECYCLING FACTOR"/>
    <property type="match status" value="1"/>
</dbReference>
<dbReference type="Gene3D" id="3.30.1360.40">
    <property type="match status" value="1"/>
</dbReference>
<dbReference type="InterPro" id="IPR036191">
    <property type="entry name" value="RRF_sf"/>
</dbReference>
<evidence type="ECO:0000259" key="3">
    <source>
        <dbReference type="Pfam" id="PF01765"/>
    </source>
</evidence>
<dbReference type="EMBL" id="MGFS01000027">
    <property type="protein sequence ID" value="OGM11014.1"/>
    <property type="molecule type" value="Genomic_DNA"/>
</dbReference>
<evidence type="ECO:0000313" key="4">
    <source>
        <dbReference type="EMBL" id="OGM11014.1"/>
    </source>
</evidence>
<evidence type="ECO:0000256" key="2">
    <source>
        <dbReference type="ARBA" id="ARBA00022917"/>
    </source>
</evidence>
<dbReference type="InterPro" id="IPR002661">
    <property type="entry name" value="Ribosome_recyc_fac"/>
</dbReference>
<dbReference type="InterPro" id="IPR023584">
    <property type="entry name" value="Ribosome_recyc_fac_dom"/>
</dbReference>
<dbReference type="GO" id="GO:0006412">
    <property type="term" value="P:translation"/>
    <property type="evidence" value="ECO:0007669"/>
    <property type="project" value="UniProtKB-KW"/>
</dbReference>
<comment type="caution">
    <text evidence="4">The sequence shown here is derived from an EMBL/GenBank/DDBJ whole genome shotgun (WGS) entry which is preliminary data.</text>
</comment>
<dbReference type="SUPFAM" id="SSF55194">
    <property type="entry name" value="Ribosome recycling factor, RRF"/>
    <property type="match status" value="1"/>
</dbReference>
<organism evidence="4 5">
    <name type="scientific">Candidatus Woesebacteria bacterium RBG_16_34_12</name>
    <dbReference type="NCBI Taxonomy" id="1802480"/>
    <lineage>
        <taxon>Bacteria</taxon>
        <taxon>Candidatus Woeseibacteriota</taxon>
    </lineage>
</organism>
<accession>A0A1F7X7H7</accession>
<dbReference type="NCBIfam" id="TIGR00496">
    <property type="entry name" value="frr"/>
    <property type="match status" value="1"/>
</dbReference>
<dbReference type="FunFam" id="3.30.1360.40:FF:000001">
    <property type="entry name" value="Ribosome-recycling factor"/>
    <property type="match status" value="1"/>
</dbReference>
<feature type="domain" description="Ribosome recycling factor" evidence="3">
    <location>
        <begin position="19"/>
        <end position="182"/>
    </location>
</feature>
<dbReference type="Proteomes" id="UP000177053">
    <property type="component" value="Unassembled WGS sequence"/>
</dbReference>
<reference evidence="4 5" key="1">
    <citation type="journal article" date="2016" name="Nat. Commun.">
        <title>Thousands of microbial genomes shed light on interconnected biogeochemical processes in an aquifer system.</title>
        <authorList>
            <person name="Anantharaman K."/>
            <person name="Brown C.T."/>
            <person name="Hug L.A."/>
            <person name="Sharon I."/>
            <person name="Castelle C.J."/>
            <person name="Probst A.J."/>
            <person name="Thomas B.C."/>
            <person name="Singh A."/>
            <person name="Wilkins M.J."/>
            <person name="Karaoz U."/>
            <person name="Brodie E.L."/>
            <person name="Williams K.H."/>
            <person name="Hubbard S.S."/>
            <person name="Banfield J.F."/>
        </authorList>
    </citation>
    <scope>NUCLEOTIDE SEQUENCE [LARGE SCALE GENOMIC DNA]</scope>
</reference>
<dbReference type="Pfam" id="PF01765">
    <property type="entry name" value="RRF"/>
    <property type="match status" value="1"/>
</dbReference>
<gene>
    <name evidence="4" type="ORF">A2Z22_04080</name>
</gene>
<proteinExistence type="inferred from homology"/>
<dbReference type="AlphaFoldDB" id="A0A1F7X7H7"/>
<dbReference type="Gene3D" id="1.10.132.20">
    <property type="entry name" value="Ribosome-recycling factor"/>
    <property type="match status" value="1"/>
</dbReference>
<name>A0A1F7X7H7_9BACT</name>
<protein>
    <submittedName>
        <fullName evidence="4">Ribosome recycling factor</fullName>
    </submittedName>
</protein>